<dbReference type="GO" id="GO:0030170">
    <property type="term" value="F:pyridoxal phosphate binding"/>
    <property type="evidence" value="ECO:0007669"/>
    <property type="project" value="UniProtKB-UniRule"/>
</dbReference>
<dbReference type="FunFam" id="3.20.20.10:FF:000018">
    <property type="entry name" value="Pyridoxal phosphate homeostasis protein"/>
    <property type="match status" value="1"/>
</dbReference>
<dbReference type="PANTHER" id="PTHR10146">
    <property type="entry name" value="PROLINE SYNTHETASE CO-TRANSCRIBED BACTERIAL HOMOLOG PROTEIN"/>
    <property type="match status" value="1"/>
</dbReference>
<evidence type="ECO:0000256" key="1">
    <source>
        <dbReference type="ARBA" id="ARBA00022898"/>
    </source>
</evidence>
<evidence type="ECO:0000256" key="2">
    <source>
        <dbReference type="HAMAP-Rule" id="MF_02087"/>
    </source>
</evidence>
<proteinExistence type="inferred from homology"/>
<evidence type="ECO:0000256" key="3">
    <source>
        <dbReference type="PIRSR" id="PIRSR004848-1"/>
    </source>
</evidence>
<keyword evidence="7" id="KW-1185">Reference proteome</keyword>
<comment type="function">
    <text evidence="2">Pyridoxal 5'-phosphate (PLP)-binding protein, which is involved in PLP homeostasis.</text>
</comment>
<evidence type="ECO:0000313" key="6">
    <source>
        <dbReference type="EMBL" id="KEO74729.1"/>
    </source>
</evidence>
<dbReference type="PANTHER" id="PTHR10146:SF14">
    <property type="entry name" value="PYRIDOXAL PHOSPHATE HOMEOSTASIS PROTEIN"/>
    <property type="match status" value="1"/>
</dbReference>
<dbReference type="InterPro" id="IPR011078">
    <property type="entry name" value="PyrdxlP_homeostasis"/>
</dbReference>
<dbReference type="Pfam" id="PF01168">
    <property type="entry name" value="Ala_racemase_N"/>
    <property type="match status" value="1"/>
</dbReference>
<dbReference type="HAMAP" id="MF_02087">
    <property type="entry name" value="PLP_homeostasis"/>
    <property type="match status" value="1"/>
</dbReference>
<feature type="modified residue" description="N6-(pyridoxal phosphate)lysine" evidence="2 3">
    <location>
        <position position="26"/>
    </location>
</feature>
<comment type="caution">
    <text evidence="6">The sequence shown here is derived from an EMBL/GenBank/DDBJ whole genome shotgun (WGS) entry which is preliminary data.</text>
</comment>
<dbReference type="Proteomes" id="UP000027821">
    <property type="component" value="Unassembled WGS sequence"/>
</dbReference>
<comment type="cofactor">
    <cofactor evidence="3">
        <name>pyridoxal 5'-phosphate</name>
        <dbReference type="ChEBI" id="CHEBI:597326"/>
    </cofactor>
</comment>
<dbReference type="PROSITE" id="PS01211">
    <property type="entry name" value="UPF0001"/>
    <property type="match status" value="1"/>
</dbReference>
<keyword evidence="1 2" id="KW-0663">Pyridoxal phosphate</keyword>
<dbReference type="OrthoDB" id="9804072at2"/>
<protein>
    <recommendedName>
        <fullName evidence="2">Pyridoxal phosphate homeostasis protein</fullName>
        <shortName evidence="2">PLP homeostasis protein</shortName>
    </recommendedName>
</protein>
<comment type="similarity">
    <text evidence="2 4">Belongs to the pyridoxal phosphate-binding protein YggS/PROSC family.</text>
</comment>
<dbReference type="eggNOG" id="COG0325">
    <property type="taxonomic scope" value="Bacteria"/>
</dbReference>
<organism evidence="6 7">
    <name type="scientific">Anditalea andensis</name>
    <dbReference type="NCBI Taxonomy" id="1048983"/>
    <lineage>
        <taxon>Bacteria</taxon>
        <taxon>Pseudomonadati</taxon>
        <taxon>Bacteroidota</taxon>
        <taxon>Cytophagia</taxon>
        <taxon>Cytophagales</taxon>
        <taxon>Cytophagaceae</taxon>
        <taxon>Anditalea</taxon>
    </lineage>
</organism>
<dbReference type="InterPro" id="IPR001608">
    <property type="entry name" value="Ala_racemase_N"/>
</dbReference>
<feature type="domain" description="Alanine racemase N-terminal" evidence="5">
    <location>
        <begin position="2"/>
        <end position="221"/>
    </location>
</feature>
<accession>A0A074L0Q2</accession>
<dbReference type="EMBL" id="JMIH01000014">
    <property type="protein sequence ID" value="KEO74729.1"/>
    <property type="molecule type" value="Genomic_DNA"/>
</dbReference>
<dbReference type="PIRSF" id="PIRSF004848">
    <property type="entry name" value="YBL036c_PLPDEIII"/>
    <property type="match status" value="1"/>
</dbReference>
<gene>
    <name evidence="6" type="ORF">EL17_03365</name>
</gene>
<dbReference type="CDD" id="cd00635">
    <property type="entry name" value="PLPDE_III_YBL036c_like"/>
    <property type="match status" value="1"/>
</dbReference>
<evidence type="ECO:0000256" key="4">
    <source>
        <dbReference type="RuleBase" id="RU004514"/>
    </source>
</evidence>
<evidence type="ECO:0000259" key="5">
    <source>
        <dbReference type="Pfam" id="PF01168"/>
    </source>
</evidence>
<dbReference type="InterPro" id="IPR029066">
    <property type="entry name" value="PLP-binding_barrel"/>
</dbReference>
<sequence length="222" mass="25469">MSIKENLQQIKNTFLNHECKLIAVSKTKPVEKIMEAYRAGMRDFGENKVQEMVEKQEQMPKDIHWHMIGHLQRNKVKYIAPFVYLIHGVDSFKLLQEINKQAKKADRVIPCLLQIHIAKEETKFGFDEKELTELIEGEALKPLKNVKIEGLMGMATYTENEQTIRSEFSALRNLKTLLKNKALPENVQMNELSMGMSGDYLIAQKEGSTMVRIGSAIFGSRN</sequence>
<dbReference type="NCBIfam" id="TIGR00044">
    <property type="entry name" value="YggS family pyridoxal phosphate-dependent enzyme"/>
    <property type="match status" value="1"/>
</dbReference>
<dbReference type="Gene3D" id="3.20.20.10">
    <property type="entry name" value="Alanine racemase"/>
    <property type="match status" value="1"/>
</dbReference>
<dbReference type="RefSeq" id="WP_035070897.1">
    <property type="nucleotide sequence ID" value="NZ_JMIH01000014.1"/>
</dbReference>
<dbReference type="SUPFAM" id="SSF51419">
    <property type="entry name" value="PLP-binding barrel"/>
    <property type="match status" value="1"/>
</dbReference>
<dbReference type="STRING" id="1048983.EL17_03365"/>
<name>A0A074L0Q2_9BACT</name>
<dbReference type="AlphaFoldDB" id="A0A074L0Q2"/>
<reference evidence="6 7" key="1">
    <citation type="submission" date="2014-04" db="EMBL/GenBank/DDBJ databases">
        <title>Characterization and application of a salt tolerant electro-active bacterium.</title>
        <authorList>
            <person name="Yang L."/>
            <person name="Wei S."/>
            <person name="Tay Q.X.M."/>
        </authorList>
    </citation>
    <scope>NUCLEOTIDE SEQUENCE [LARGE SCALE GENOMIC DNA]</scope>
    <source>
        <strain evidence="6 7">LY1</strain>
    </source>
</reference>
<evidence type="ECO:0000313" key="7">
    <source>
        <dbReference type="Proteomes" id="UP000027821"/>
    </source>
</evidence>